<dbReference type="Proteomes" id="UP000306147">
    <property type="component" value="Unassembled WGS sequence"/>
</dbReference>
<feature type="domain" description="D-isomer specific 2-hydroxyacid dehydrogenase catalytic" evidence="4">
    <location>
        <begin position="22"/>
        <end position="305"/>
    </location>
</feature>
<evidence type="ECO:0000313" key="7">
    <source>
        <dbReference type="Proteomes" id="UP000306147"/>
    </source>
</evidence>
<protein>
    <submittedName>
        <fullName evidence="6">D-2-hydroxyacid dehydrogenase</fullName>
    </submittedName>
</protein>
<evidence type="ECO:0000256" key="3">
    <source>
        <dbReference type="RuleBase" id="RU003719"/>
    </source>
</evidence>
<reference evidence="6 7" key="1">
    <citation type="submission" date="2019-04" db="EMBL/GenBank/DDBJ databases">
        <title>Sphingomonas psychrotolerans sp. nov., isolated from soil in the Tianshan Mountains, Xinjiang, China.</title>
        <authorList>
            <person name="Luo Y."/>
            <person name="Sheng H."/>
        </authorList>
    </citation>
    <scope>NUCLEOTIDE SEQUENCE [LARGE SCALE GENOMIC DNA]</scope>
    <source>
        <strain evidence="6 7">ZFGT-11</strain>
    </source>
</reference>
<dbReference type="InterPro" id="IPR036291">
    <property type="entry name" value="NAD(P)-bd_dom_sf"/>
</dbReference>
<dbReference type="PANTHER" id="PTHR43333">
    <property type="entry name" value="2-HACID_DH_C DOMAIN-CONTAINING PROTEIN"/>
    <property type="match status" value="1"/>
</dbReference>
<dbReference type="SUPFAM" id="SSF52283">
    <property type="entry name" value="Formate/glycerate dehydrogenase catalytic domain-like"/>
    <property type="match status" value="1"/>
</dbReference>
<dbReference type="EMBL" id="SRXT01000001">
    <property type="protein sequence ID" value="TGX56089.1"/>
    <property type="molecule type" value="Genomic_DNA"/>
</dbReference>
<dbReference type="GO" id="GO:0051287">
    <property type="term" value="F:NAD binding"/>
    <property type="evidence" value="ECO:0007669"/>
    <property type="project" value="InterPro"/>
</dbReference>
<dbReference type="InterPro" id="IPR029753">
    <property type="entry name" value="D-isomer_DH_CS"/>
</dbReference>
<keyword evidence="2" id="KW-0520">NAD</keyword>
<evidence type="ECO:0000313" key="6">
    <source>
        <dbReference type="EMBL" id="TGX56089.1"/>
    </source>
</evidence>
<dbReference type="GO" id="GO:0016616">
    <property type="term" value="F:oxidoreductase activity, acting on the CH-OH group of donors, NAD or NADP as acceptor"/>
    <property type="evidence" value="ECO:0007669"/>
    <property type="project" value="InterPro"/>
</dbReference>
<dbReference type="Gene3D" id="3.40.50.720">
    <property type="entry name" value="NAD(P)-binding Rossmann-like Domain"/>
    <property type="match status" value="2"/>
</dbReference>
<keyword evidence="1 3" id="KW-0560">Oxidoreductase</keyword>
<dbReference type="OrthoDB" id="9787219at2"/>
<feature type="domain" description="D-isomer specific 2-hydroxyacid dehydrogenase NAD-binding" evidence="5">
    <location>
        <begin position="107"/>
        <end position="273"/>
    </location>
</feature>
<dbReference type="Pfam" id="PF00389">
    <property type="entry name" value="2-Hacid_dh"/>
    <property type="match status" value="1"/>
</dbReference>
<keyword evidence="7" id="KW-1185">Reference proteome</keyword>
<dbReference type="PANTHER" id="PTHR43333:SF1">
    <property type="entry name" value="D-ISOMER SPECIFIC 2-HYDROXYACID DEHYDROGENASE NAD-BINDING DOMAIN-CONTAINING PROTEIN"/>
    <property type="match status" value="1"/>
</dbReference>
<dbReference type="SUPFAM" id="SSF51735">
    <property type="entry name" value="NAD(P)-binding Rossmann-fold domains"/>
    <property type="match status" value="1"/>
</dbReference>
<dbReference type="PROSITE" id="PS00671">
    <property type="entry name" value="D_2_HYDROXYACID_DH_3"/>
    <property type="match status" value="1"/>
</dbReference>
<dbReference type="AlphaFoldDB" id="A0A4S1XHF9"/>
<gene>
    <name evidence="6" type="ORF">E5A73_03015</name>
</gene>
<organism evidence="6 7">
    <name type="scientific">Sphingomonas gei</name>
    <dbReference type="NCBI Taxonomy" id="1395960"/>
    <lineage>
        <taxon>Bacteria</taxon>
        <taxon>Pseudomonadati</taxon>
        <taxon>Pseudomonadota</taxon>
        <taxon>Alphaproteobacteria</taxon>
        <taxon>Sphingomonadales</taxon>
        <taxon>Sphingomonadaceae</taxon>
        <taxon>Sphingomonas</taxon>
    </lineage>
</organism>
<comment type="similarity">
    <text evidence="3">Belongs to the D-isomer specific 2-hydroxyacid dehydrogenase family.</text>
</comment>
<evidence type="ECO:0000256" key="1">
    <source>
        <dbReference type="ARBA" id="ARBA00023002"/>
    </source>
</evidence>
<dbReference type="RefSeq" id="WP_135962289.1">
    <property type="nucleotide sequence ID" value="NZ_SRXT01000001.1"/>
</dbReference>
<name>A0A4S1XHF9_9SPHN</name>
<proteinExistence type="inferred from homology"/>
<dbReference type="InterPro" id="IPR006139">
    <property type="entry name" value="D-isomer_2_OHA_DH_cat_dom"/>
</dbReference>
<evidence type="ECO:0000256" key="2">
    <source>
        <dbReference type="ARBA" id="ARBA00023027"/>
    </source>
</evidence>
<evidence type="ECO:0000259" key="4">
    <source>
        <dbReference type="Pfam" id="PF00389"/>
    </source>
</evidence>
<sequence>MKLVLPALARPLVEAQLPAGLDIHWFANLDEAIDMVADADIGWVDNNGPANWARAVAAGRRLQWLSTIYAGLDPLDKDQLRAQGTRVTNGSGVNAHTVAEYAVLGALVAAKRFDQVVRIADTHVWPFDAPGKLELFETNALVIGYGTIGRLIGERLAAFGVTVTGVTRTGAAGTIGPDAWRERLAEFDWVFLAAPATDQSRAMIGEAELKAMKPSAWVINVGRGELIDQDALIDAVTKRRIAGAFLDTVTPEPLPPEHPLWTAPNIILSMHLSGRSQTRMFVRAAALFVKNIHAFVEGRPLENEVDLEAGY</sequence>
<dbReference type="Pfam" id="PF02826">
    <property type="entry name" value="2-Hacid_dh_C"/>
    <property type="match status" value="1"/>
</dbReference>
<dbReference type="InterPro" id="IPR006140">
    <property type="entry name" value="D-isomer_DH_NAD-bd"/>
</dbReference>
<accession>A0A4S1XHF9</accession>
<evidence type="ECO:0000259" key="5">
    <source>
        <dbReference type="Pfam" id="PF02826"/>
    </source>
</evidence>
<comment type="caution">
    <text evidence="6">The sequence shown here is derived from an EMBL/GenBank/DDBJ whole genome shotgun (WGS) entry which is preliminary data.</text>
</comment>